<keyword evidence="2" id="KW-0812">Transmembrane</keyword>
<dbReference type="Pfam" id="PF00307">
    <property type="entry name" value="CH"/>
    <property type="match status" value="1"/>
</dbReference>
<dbReference type="PROSITE" id="PS00019">
    <property type="entry name" value="ACTININ_1"/>
    <property type="match status" value="1"/>
</dbReference>
<dbReference type="Proteomes" id="UP000261640">
    <property type="component" value="Unplaced"/>
</dbReference>
<evidence type="ECO:0000256" key="1">
    <source>
        <dbReference type="ARBA" id="ARBA00004370"/>
    </source>
</evidence>
<keyword evidence="6" id="KW-0009">Actin-binding</keyword>
<evidence type="ECO:0000259" key="7">
    <source>
        <dbReference type="PROSITE" id="PS50021"/>
    </source>
</evidence>
<evidence type="ECO:0000256" key="3">
    <source>
        <dbReference type="ARBA" id="ARBA00022737"/>
    </source>
</evidence>
<dbReference type="InterPro" id="IPR001589">
    <property type="entry name" value="Actinin_actin-bd_CS"/>
</dbReference>
<name>A0A3Q3LQL3_9TELE</name>
<dbReference type="PROSITE" id="PS50021">
    <property type="entry name" value="CH"/>
    <property type="match status" value="1"/>
</dbReference>
<reference evidence="8" key="1">
    <citation type="submission" date="2025-08" db="UniProtKB">
        <authorList>
            <consortium name="Ensembl"/>
        </authorList>
    </citation>
    <scope>IDENTIFICATION</scope>
</reference>
<dbReference type="GO" id="GO:0005640">
    <property type="term" value="C:nuclear outer membrane"/>
    <property type="evidence" value="ECO:0007669"/>
    <property type="project" value="TreeGrafter"/>
</dbReference>
<dbReference type="PANTHER" id="PTHR47535:SF9">
    <property type="entry name" value="CALPONIN-HOMOLOGY (CH) DOMAIN-CONTAINING PROTEIN"/>
    <property type="match status" value="1"/>
</dbReference>
<keyword evidence="3" id="KW-0677">Repeat</keyword>
<keyword evidence="9" id="KW-1185">Reference proteome</keyword>
<organism evidence="8 9">
    <name type="scientific">Mastacembelus armatus</name>
    <name type="common">zig-zag eel</name>
    <dbReference type="NCBI Taxonomy" id="205130"/>
    <lineage>
        <taxon>Eukaryota</taxon>
        <taxon>Metazoa</taxon>
        <taxon>Chordata</taxon>
        <taxon>Craniata</taxon>
        <taxon>Vertebrata</taxon>
        <taxon>Euteleostomi</taxon>
        <taxon>Actinopterygii</taxon>
        <taxon>Neopterygii</taxon>
        <taxon>Teleostei</taxon>
        <taxon>Neoteleostei</taxon>
        <taxon>Acanthomorphata</taxon>
        <taxon>Anabantaria</taxon>
        <taxon>Synbranchiformes</taxon>
        <taxon>Mastacembelidae</taxon>
        <taxon>Mastacembelus</taxon>
    </lineage>
</organism>
<dbReference type="SUPFAM" id="SSF47576">
    <property type="entry name" value="Calponin-homology domain, CH-domain"/>
    <property type="match status" value="1"/>
</dbReference>
<protein>
    <recommendedName>
        <fullName evidence="7">Calponin-homology (CH) domain-containing protein</fullName>
    </recommendedName>
</protein>
<evidence type="ECO:0000313" key="8">
    <source>
        <dbReference type="Ensembl" id="ENSMAMP00000011649.2"/>
    </source>
</evidence>
<evidence type="ECO:0000256" key="6">
    <source>
        <dbReference type="ARBA" id="ARBA00023203"/>
    </source>
</evidence>
<evidence type="ECO:0000256" key="4">
    <source>
        <dbReference type="ARBA" id="ARBA00022989"/>
    </source>
</evidence>
<feature type="domain" description="Calponin-homology (CH)" evidence="7">
    <location>
        <begin position="33"/>
        <end position="130"/>
    </location>
</feature>
<dbReference type="GO" id="GO:0007097">
    <property type="term" value="P:nuclear migration"/>
    <property type="evidence" value="ECO:0007669"/>
    <property type="project" value="TreeGrafter"/>
</dbReference>
<dbReference type="Gene3D" id="1.10.418.10">
    <property type="entry name" value="Calponin-like domain"/>
    <property type="match status" value="1"/>
</dbReference>
<keyword evidence="4" id="KW-1133">Transmembrane helix</keyword>
<keyword evidence="5" id="KW-0472">Membrane</keyword>
<evidence type="ECO:0000256" key="5">
    <source>
        <dbReference type="ARBA" id="ARBA00023136"/>
    </source>
</evidence>
<dbReference type="GO" id="GO:0034993">
    <property type="term" value="C:meiotic nuclear membrane microtubule tethering complex"/>
    <property type="evidence" value="ECO:0007669"/>
    <property type="project" value="TreeGrafter"/>
</dbReference>
<dbReference type="InterPro" id="IPR001715">
    <property type="entry name" value="CH_dom"/>
</dbReference>
<dbReference type="GO" id="GO:0005737">
    <property type="term" value="C:cytoplasm"/>
    <property type="evidence" value="ECO:0007669"/>
    <property type="project" value="TreeGrafter"/>
</dbReference>
<accession>A0A3Q3LQL3</accession>
<dbReference type="PANTHER" id="PTHR47535">
    <property type="entry name" value="MUSCLE-SPECIFIC PROTEIN 300 KDA, ISOFORM G"/>
    <property type="match status" value="1"/>
</dbReference>
<proteinExistence type="predicted"/>
<dbReference type="GeneTree" id="ENSGT00940000159056"/>
<evidence type="ECO:0000256" key="2">
    <source>
        <dbReference type="ARBA" id="ARBA00022692"/>
    </source>
</evidence>
<dbReference type="GO" id="GO:0051015">
    <property type="term" value="F:actin filament binding"/>
    <property type="evidence" value="ECO:0007669"/>
    <property type="project" value="TreeGrafter"/>
</dbReference>
<dbReference type="InterPro" id="IPR036872">
    <property type="entry name" value="CH_dom_sf"/>
</dbReference>
<evidence type="ECO:0000313" key="9">
    <source>
        <dbReference type="Proteomes" id="UP000261640"/>
    </source>
</evidence>
<dbReference type="InParanoid" id="A0A3Q3LQL3"/>
<dbReference type="Ensembl" id="ENSMAMT00000011963.2">
    <property type="protein sequence ID" value="ENSMAMP00000011649.2"/>
    <property type="gene ID" value="ENSMAMG00000026750.1"/>
</dbReference>
<reference evidence="8" key="2">
    <citation type="submission" date="2025-09" db="UniProtKB">
        <authorList>
            <consortium name="Ensembl"/>
        </authorList>
    </citation>
    <scope>IDENTIFICATION</scope>
</reference>
<sequence length="130" mass="15186">MIMQEEAKWDPQKKSAIEFSDQQVQQLQDERKAVQKRTFTRWMNVFLQRCDPPVEVSDLYTDIQDGRILMALLEELSGCKLVRIELLSGFTGFCFILSIQSCIGQFEVELHISLKMSNNFFKCSFCNVLY</sequence>
<dbReference type="InterPro" id="IPR052403">
    <property type="entry name" value="LINC-complex_assoc"/>
</dbReference>
<dbReference type="AlphaFoldDB" id="A0A3Q3LQL3"/>
<comment type="subcellular location">
    <subcellularLocation>
        <location evidence="1">Membrane</location>
    </subcellularLocation>
</comment>